<feature type="transmembrane region" description="Helical" evidence="2">
    <location>
        <begin position="14"/>
        <end position="34"/>
    </location>
</feature>
<dbReference type="PANTHER" id="PTHR23028">
    <property type="entry name" value="ACETYLTRANSFERASE"/>
    <property type="match status" value="1"/>
</dbReference>
<name>A0A4R6Z7Q9_9GAMM</name>
<keyword evidence="5" id="KW-1185">Reference proteome</keyword>
<evidence type="ECO:0000256" key="2">
    <source>
        <dbReference type="SAM" id="Phobius"/>
    </source>
</evidence>
<protein>
    <submittedName>
        <fullName evidence="4">Peptidoglycan/LPS O-acetylase OafA/YrhL</fullName>
    </submittedName>
</protein>
<dbReference type="EMBL" id="SNZH01000002">
    <property type="protein sequence ID" value="TDR47843.1"/>
    <property type="molecule type" value="Genomic_DNA"/>
</dbReference>
<dbReference type="Proteomes" id="UP000295293">
    <property type="component" value="Unassembled WGS sequence"/>
</dbReference>
<organism evidence="4 5">
    <name type="scientific">Tahibacter aquaticus</name>
    <dbReference type="NCBI Taxonomy" id="520092"/>
    <lineage>
        <taxon>Bacteria</taxon>
        <taxon>Pseudomonadati</taxon>
        <taxon>Pseudomonadota</taxon>
        <taxon>Gammaproteobacteria</taxon>
        <taxon>Lysobacterales</taxon>
        <taxon>Rhodanobacteraceae</taxon>
        <taxon>Tahibacter</taxon>
    </lineage>
</organism>
<feature type="transmembrane region" description="Helical" evidence="2">
    <location>
        <begin position="175"/>
        <end position="191"/>
    </location>
</feature>
<dbReference type="GO" id="GO:0016747">
    <property type="term" value="F:acyltransferase activity, transferring groups other than amino-acyl groups"/>
    <property type="evidence" value="ECO:0007669"/>
    <property type="project" value="InterPro"/>
</dbReference>
<sequence>METSPPSAHAKSRIVFLDYLRIFAFVSVLVGHKFGTYLVPLSNDPTVHSSVRTLASWVLPLVTGGGVGVVVFFLVSGYIITHVLQSEATTEFLVKRAFRIYPLYFVAVLMEYTIIALYGSPVSVGALIAQLLLIGDLFNTPPALAGVEWTLRVEVVFYLIMAAARAGGLMTHARRWLPLAFTLLIVLAAVTDPVPNTGSFTHGYLTIYGPFLFVGAMFYLYQTRTTTLSWLLLISAIALVQYYRLIPPLHPVWAAADFVAPALAIFWAAWFFRDYLGDARIVRLLSDLTYSVYLFHNWFFESIKVWLSAFGVNVLPPDVQALIVLLLFCYAVVRLVERPAIRLGRKAYSALSRRRAGRQESSPVSPKPDRAANASLQTP</sequence>
<comment type="caution">
    <text evidence="4">The sequence shown here is derived from an EMBL/GenBank/DDBJ whole genome shotgun (WGS) entry which is preliminary data.</text>
</comment>
<feature type="transmembrane region" description="Helical" evidence="2">
    <location>
        <begin position="252"/>
        <end position="272"/>
    </location>
</feature>
<dbReference type="RefSeq" id="WP_166653885.1">
    <property type="nucleotide sequence ID" value="NZ_SNZH01000002.1"/>
</dbReference>
<gene>
    <name evidence="4" type="ORF">DFR29_102505</name>
</gene>
<dbReference type="InterPro" id="IPR050879">
    <property type="entry name" value="Acyltransferase_3"/>
</dbReference>
<evidence type="ECO:0000313" key="5">
    <source>
        <dbReference type="Proteomes" id="UP000295293"/>
    </source>
</evidence>
<feature type="transmembrane region" description="Helical" evidence="2">
    <location>
        <begin position="54"/>
        <end position="80"/>
    </location>
</feature>
<proteinExistence type="predicted"/>
<dbReference type="GO" id="GO:0016020">
    <property type="term" value="C:membrane"/>
    <property type="evidence" value="ECO:0007669"/>
    <property type="project" value="TreeGrafter"/>
</dbReference>
<dbReference type="Pfam" id="PF01757">
    <property type="entry name" value="Acyl_transf_3"/>
    <property type="match status" value="1"/>
</dbReference>
<dbReference type="GO" id="GO:0000271">
    <property type="term" value="P:polysaccharide biosynthetic process"/>
    <property type="evidence" value="ECO:0007669"/>
    <property type="project" value="TreeGrafter"/>
</dbReference>
<evidence type="ECO:0000313" key="4">
    <source>
        <dbReference type="EMBL" id="TDR47843.1"/>
    </source>
</evidence>
<feature type="transmembrane region" description="Helical" evidence="2">
    <location>
        <begin position="203"/>
        <end position="221"/>
    </location>
</feature>
<feature type="domain" description="Acyltransferase 3" evidence="3">
    <location>
        <begin position="15"/>
        <end position="332"/>
    </location>
</feature>
<feature type="transmembrane region" description="Helical" evidence="2">
    <location>
        <begin position="228"/>
        <end position="246"/>
    </location>
</feature>
<feature type="transmembrane region" description="Helical" evidence="2">
    <location>
        <begin position="319"/>
        <end position="336"/>
    </location>
</feature>
<dbReference type="InterPro" id="IPR002656">
    <property type="entry name" value="Acyl_transf_3_dom"/>
</dbReference>
<dbReference type="AlphaFoldDB" id="A0A4R6Z7Q9"/>
<feature type="transmembrane region" description="Helical" evidence="2">
    <location>
        <begin position="101"/>
        <end position="129"/>
    </location>
</feature>
<evidence type="ECO:0000256" key="1">
    <source>
        <dbReference type="SAM" id="MobiDB-lite"/>
    </source>
</evidence>
<keyword evidence="2" id="KW-1133">Transmembrane helix</keyword>
<reference evidence="4 5" key="1">
    <citation type="submission" date="2019-03" db="EMBL/GenBank/DDBJ databases">
        <title>Genomic Encyclopedia of Type Strains, Phase IV (KMG-IV): sequencing the most valuable type-strain genomes for metagenomic binning, comparative biology and taxonomic classification.</title>
        <authorList>
            <person name="Goeker M."/>
        </authorList>
    </citation>
    <scope>NUCLEOTIDE SEQUENCE [LARGE SCALE GENOMIC DNA]</scope>
    <source>
        <strain evidence="4 5">DSM 21667</strain>
    </source>
</reference>
<dbReference type="PANTHER" id="PTHR23028:SF53">
    <property type="entry name" value="ACYL_TRANSF_3 DOMAIN-CONTAINING PROTEIN"/>
    <property type="match status" value="1"/>
</dbReference>
<accession>A0A4R6Z7Q9</accession>
<feature type="region of interest" description="Disordered" evidence="1">
    <location>
        <begin position="353"/>
        <end position="379"/>
    </location>
</feature>
<keyword evidence="2" id="KW-0472">Membrane</keyword>
<keyword evidence="2" id="KW-0812">Transmembrane</keyword>
<feature type="transmembrane region" description="Helical" evidence="2">
    <location>
        <begin position="149"/>
        <end position="168"/>
    </location>
</feature>
<evidence type="ECO:0000259" key="3">
    <source>
        <dbReference type="Pfam" id="PF01757"/>
    </source>
</evidence>